<sequence length="196" mass="22134">MSVKLGVGSKALNVVCAYAPQVGCTEEEKEEFWRHLDEEIQSISQEERVFLRGNLNGHIGAERGVMPRGHGGWGVEERNGEGESIIDFALANEIAIVNTFFKKTPDQYITYKSGARESQIDFLLCRRNHLGEVKNCKVIKGESVSAQHRLVVLDCGVKGAKRGKQRGVPKIKWWKLEEKQLKAQGYKTRLLREIEP</sequence>
<dbReference type="Proteomes" id="UP000694941">
    <property type="component" value="Unplaced"/>
</dbReference>
<evidence type="ECO:0000313" key="2">
    <source>
        <dbReference type="RefSeq" id="XP_013794700.1"/>
    </source>
</evidence>
<dbReference type="PANTHER" id="PTHR23227">
    <property type="entry name" value="BUCENTAUR RELATED"/>
    <property type="match status" value="1"/>
</dbReference>
<keyword evidence="1" id="KW-1185">Reference proteome</keyword>
<dbReference type="InterPro" id="IPR036691">
    <property type="entry name" value="Endo/exonu/phosph_ase_sf"/>
</dbReference>
<reference evidence="2" key="1">
    <citation type="submission" date="2025-08" db="UniProtKB">
        <authorList>
            <consortium name="RefSeq"/>
        </authorList>
    </citation>
    <scope>IDENTIFICATION</scope>
    <source>
        <tissue evidence="2">Muscle</tissue>
    </source>
</reference>
<organism evidence="1 2">
    <name type="scientific">Limulus polyphemus</name>
    <name type="common">Atlantic horseshoe crab</name>
    <dbReference type="NCBI Taxonomy" id="6850"/>
    <lineage>
        <taxon>Eukaryota</taxon>
        <taxon>Metazoa</taxon>
        <taxon>Ecdysozoa</taxon>
        <taxon>Arthropoda</taxon>
        <taxon>Chelicerata</taxon>
        <taxon>Merostomata</taxon>
        <taxon>Xiphosura</taxon>
        <taxon>Limulidae</taxon>
        <taxon>Limulus</taxon>
    </lineage>
</organism>
<dbReference type="InterPro" id="IPR027124">
    <property type="entry name" value="Swc5/CFDP1/2"/>
</dbReference>
<dbReference type="GeneID" id="106478685"/>
<dbReference type="PANTHER" id="PTHR23227:SF83">
    <property type="entry name" value="ENDONUCLEASE_EXONUCLEASE_PHOSPHATASE DOMAIN-CONTAINING PROTEIN"/>
    <property type="match status" value="1"/>
</dbReference>
<dbReference type="SUPFAM" id="SSF56219">
    <property type="entry name" value="DNase I-like"/>
    <property type="match status" value="1"/>
</dbReference>
<proteinExistence type="predicted"/>
<name>A0ABM1C5R2_LIMPO</name>
<protein>
    <submittedName>
        <fullName evidence="2">Uncharacterized protein LOC106478685</fullName>
    </submittedName>
</protein>
<dbReference type="Gene3D" id="3.60.10.10">
    <property type="entry name" value="Endonuclease/exonuclease/phosphatase"/>
    <property type="match status" value="1"/>
</dbReference>
<dbReference type="RefSeq" id="XP_013794700.1">
    <property type="nucleotide sequence ID" value="XM_013939246.1"/>
</dbReference>
<gene>
    <name evidence="2" type="primary">LOC106478685</name>
</gene>
<evidence type="ECO:0000313" key="1">
    <source>
        <dbReference type="Proteomes" id="UP000694941"/>
    </source>
</evidence>
<accession>A0ABM1C5R2</accession>